<evidence type="ECO:0000256" key="4">
    <source>
        <dbReference type="ARBA" id="ARBA00022825"/>
    </source>
</evidence>
<dbReference type="RefSeq" id="WP_181142882.1">
    <property type="nucleotide sequence ID" value="NZ_OLKH01000106.1"/>
</dbReference>
<accession>A0A2N9PC69</accession>
<dbReference type="InterPro" id="IPR015500">
    <property type="entry name" value="Peptidase_S8_subtilisin-rel"/>
</dbReference>
<keyword evidence="3 5" id="KW-0378">Hydrolase</keyword>
<comment type="similarity">
    <text evidence="1 5">Belongs to the peptidase S8 family.</text>
</comment>
<reference evidence="7 8" key="1">
    <citation type="submission" date="2018-02" db="EMBL/GenBank/DDBJ databases">
        <authorList>
            <person name="Cohen D.B."/>
            <person name="Kent A.D."/>
        </authorList>
    </citation>
    <scope>NUCLEOTIDE SEQUENCE [LARGE SCALE GENOMIC DNA]</scope>
    <source>
        <strain evidence="7">CIP109753</strain>
    </source>
</reference>
<evidence type="ECO:0000256" key="1">
    <source>
        <dbReference type="ARBA" id="ARBA00011073"/>
    </source>
</evidence>
<dbReference type="SUPFAM" id="SSF52743">
    <property type="entry name" value="Subtilisin-like"/>
    <property type="match status" value="1"/>
</dbReference>
<dbReference type="InterPro" id="IPR023828">
    <property type="entry name" value="Peptidase_S8_Ser-AS"/>
</dbReference>
<dbReference type="AlphaFoldDB" id="A0A2N9PC69"/>
<sequence length="572" mass="66009">MKQLKTVKIVRQMGQLVFNKTCFIFILFCFQTSYCQTIPSEKYKQDLYWYHKDLKEDGVMGISLEKFHRTNFLKKKSKKIIVAVLDTQIDKTHPELKDKIWVNTKEIPNNGIDDDKNGYIDDVNGWSYTGDKFGGYIVWANSESVRVVRKYKDIFEGKTIEQVNTKDIFKYKEYQRALVFLKSKRESYSRKVELYSFFKDIYPIITDSLKKYFKKENISTIELDSLGKLKDIYPGKTVKDRRLMKARDIGSLAMYLSKLRELKWDYEFLKDETLQNDSILNKNYNIDYNERLYIESHPEKFEKGYGNGNMSNTKQGLRTIQNHSTMVSSIIAAKRSDTSEIYGFDDDIQIMPLNISPSGDEYDKDIALAIRYAVDNGAKVINMSIGKEFSTNQEWVTEALLYAQKKNVLVVKVAGNDKYDIDINPYYPTDYDYENKKELCNNFITVGSISNFINEKLISEFSNYGKENVDIFAPGDDIYVAKHKDSYGLDGGTSLAGPMVSGAAALIWLYYPKLTVQQVKKIILESGVSYETDVIVPGTKDKKVKFSELSKSGKILNVYNAMEMAKEVSKRK</sequence>
<dbReference type="PROSITE" id="PS00138">
    <property type="entry name" value="SUBTILASE_SER"/>
    <property type="match status" value="1"/>
</dbReference>
<dbReference type="Gene3D" id="3.40.50.200">
    <property type="entry name" value="Peptidase S8/S53 domain"/>
    <property type="match status" value="2"/>
</dbReference>
<dbReference type="Proteomes" id="UP000238180">
    <property type="component" value="Unassembled WGS sequence"/>
</dbReference>
<dbReference type="GO" id="GO:0004252">
    <property type="term" value="F:serine-type endopeptidase activity"/>
    <property type="evidence" value="ECO:0007669"/>
    <property type="project" value="UniProtKB-UniRule"/>
</dbReference>
<organism evidence="7 8">
    <name type="scientific">Flavobacterium columnare</name>
    <dbReference type="NCBI Taxonomy" id="996"/>
    <lineage>
        <taxon>Bacteria</taxon>
        <taxon>Pseudomonadati</taxon>
        <taxon>Bacteroidota</taxon>
        <taxon>Flavobacteriia</taxon>
        <taxon>Flavobacteriales</taxon>
        <taxon>Flavobacteriaceae</taxon>
        <taxon>Flavobacterium</taxon>
    </lineage>
</organism>
<feature type="active site" description="Charge relay system" evidence="5">
    <location>
        <position position="323"/>
    </location>
</feature>
<feature type="active site" description="Charge relay system" evidence="5">
    <location>
        <position position="494"/>
    </location>
</feature>
<evidence type="ECO:0000256" key="5">
    <source>
        <dbReference type="PROSITE-ProRule" id="PRU01240"/>
    </source>
</evidence>
<dbReference type="Pfam" id="PF00082">
    <property type="entry name" value="Peptidase_S8"/>
    <property type="match status" value="1"/>
</dbReference>
<evidence type="ECO:0000259" key="6">
    <source>
        <dbReference type="Pfam" id="PF00082"/>
    </source>
</evidence>
<feature type="domain" description="Peptidase S8/S53" evidence="6">
    <location>
        <begin position="78"/>
        <end position="526"/>
    </location>
</feature>
<name>A0A2N9PC69_9FLAO</name>
<evidence type="ECO:0000256" key="3">
    <source>
        <dbReference type="ARBA" id="ARBA00022801"/>
    </source>
</evidence>
<dbReference type="EMBL" id="OLKH01000106">
    <property type="protein sequence ID" value="SPE77934.1"/>
    <property type="molecule type" value="Genomic_DNA"/>
</dbReference>
<keyword evidence="4 5" id="KW-0720">Serine protease</keyword>
<dbReference type="GO" id="GO:0006508">
    <property type="term" value="P:proteolysis"/>
    <property type="evidence" value="ECO:0007669"/>
    <property type="project" value="UniProtKB-KW"/>
</dbReference>
<proteinExistence type="inferred from homology"/>
<protein>
    <submittedName>
        <fullName evidence="7">Cell wall-associated protease</fullName>
        <ecNumber evidence="7">3.4.21.-</ecNumber>
    </submittedName>
</protein>
<gene>
    <name evidence="7" type="primary">wprA_2</name>
    <name evidence="7" type="ORF">FLACOL_01948</name>
</gene>
<evidence type="ECO:0000256" key="2">
    <source>
        <dbReference type="ARBA" id="ARBA00022670"/>
    </source>
</evidence>
<dbReference type="InterPro" id="IPR051048">
    <property type="entry name" value="Peptidase_S8/S53_subtilisin"/>
</dbReference>
<feature type="active site" description="Charge relay system" evidence="5">
    <location>
        <position position="86"/>
    </location>
</feature>
<dbReference type="PROSITE" id="PS51892">
    <property type="entry name" value="SUBTILASE"/>
    <property type="match status" value="1"/>
</dbReference>
<keyword evidence="2 5" id="KW-0645">Protease</keyword>
<dbReference type="PANTHER" id="PTHR43399:SF4">
    <property type="entry name" value="CELL WALL-ASSOCIATED PROTEASE"/>
    <property type="match status" value="1"/>
</dbReference>
<dbReference type="InterPro" id="IPR000209">
    <property type="entry name" value="Peptidase_S8/S53_dom"/>
</dbReference>
<evidence type="ECO:0000313" key="8">
    <source>
        <dbReference type="Proteomes" id="UP000238180"/>
    </source>
</evidence>
<dbReference type="PANTHER" id="PTHR43399">
    <property type="entry name" value="SUBTILISIN-RELATED"/>
    <property type="match status" value="1"/>
</dbReference>
<dbReference type="InterPro" id="IPR036852">
    <property type="entry name" value="Peptidase_S8/S53_dom_sf"/>
</dbReference>
<dbReference type="EC" id="3.4.21.-" evidence="7"/>
<dbReference type="PRINTS" id="PR00723">
    <property type="entry name" value="SUBTILISIN"/>
</dbReference>
<evidence type="ECO:0000313" key="7">
    <source>
        <dbReference type="EMBL" id="SPE77934.1"/>
    </source>
</evidence>